<dbReference type="GO" id="GO:0016491">
    <property type="term" value="F:oxidoreductase activity"/>
    <property type="evidence" value="ECO:0007669"/>
    <property type="project" value="InterPro"/>
</dbReference>
<evidence type="ECO:0000259" key="1">
    <source>
        <dbReference type="SMART" id="SM01008"/>
    </source>
</evidence>
<gene>
    <name evidence="3" type="ORF">AJ85_15280</name>
    <name evidence="2" type="ORF">BALCAV_0202860</name>
</gene>
<sequence length="760" mass="83291">MRLRSEISESRKRLRPDGREKVTGKLTYLTDLYSAEMLYGKVLRSTYPHAKIISVDVSEAEELPGVKAILTAKDVPGLNGFGIVTPDQPVFCDQVVRYVGDAIAAVAATSLEVAEKALDLIQVEYVVLPVITSPEEALKEGAPSLHKNGNLLHETGFSYGQLDKGFQKCRYIVEEMYQLPRQMHAYMETEGGMVVPEEDGSLTVYIGTQHGYKDRFQLSRILNMEETKIRIVSSPMGGSFGGKDELNVQPYAALLALKTNLPVKMHNKRTESVKAGLKRHPMKIKMKTGADDSGRIIAHQVEIMADTGAYSSLGPAVLDFAVEHATGPYVIQNVQVKGKSVFTNNGVSGEFRGFGGNQVTFALEGQIERLAEQLNLCPLELRRLNIRQAEDRGSLGQRIAKTTGAEDVLAVLINEANLRKERKQQRKDKPWLKYGAGYAITMHGGGLGYGRLDPAGGRIALNKQGKIEISFGFEEFGQGVLAVIETIVTEEIGCHVEDLTITIGDTSKVPSSGSSTASRATSMVWHTVQRLKRPFVQALLETAAKQLKVQKEMLTIGAGGVYRLDSPKQRQLSFLQLTKINREMSATTKFDFPTTPDPIDSGHFLFTFAGVKAEVEVDTRTGKVKVLQLHQTISAGPVVNELGYLGQIEGGGMMALGYSLMEEAAIVDGHYLTDNFDTYLIPTICDIPDELTVEAIEKLDKDDQFGPRGVGEIGTVAVAPAIIKAVEQATGVWLNQLPISRERLISSMGVEEELTWIKTM</sequence>
<dbReference type="OrthoDB" id="9759099at2"/>
<dbReference type="InterPro" id="IPR036856">
    <property type="entry name" value="Ald_Oxase/Xan_DH_a/b_sf"/>
</dbReference>
<proteinExistence type="predicted"/>
<feature type="domain" description="Aldehyde oxidase/xanthine dehydrogenase a/b hammerhead" evidence="1">
    <location>
        <begin position="23"/>
        <end position="129"/>
    </location>
</feature>
<evidence type="ECO:0000313" key="2">
    <source>
        <dbReference type="EMBL" id="KGA98709.1"/>
    </source>
</evidence>
<dbReference type="SMART" id="SM01008">
    <property type="entry name" value="Ald_Xan_dh_C"/>
    <property type="match status" value="1"/>
</dbReference>
<dbReference type="Pfam" id="PF02738">
    <property type="entry name" value="MoCoBD_1"/>
    <property type="match status" value="1"/>
</dbReference>
<organism evidence="2 4">
    <name type="scientific">Alkalihalobacillus alcalophilus ATCC 27647 = CGMCC 1.3604</name>
    <dbReference type="NCBI Taxonomy" id="1218173"/>
    <lineage>
        <taxon>Bacteria</taxon>
        <taxon>Bacillati</taxon>
        <taxon>Bacillota</taxon>
        <taxon>Bacilli</taxon>
        <taxon>Bacillales</taxon>
        <taxon>Bacillaceae</taxon>
        <taxon>Alkalihalobacillus</taxon>
    </lineage>
</organism>
<dbReference type="GO" id="GO:0005506">
    <property type="term" value="F:iron ion binding"/>
    <property type="evidence" value="ECO:0007669"/>
    <property type="project" value="InterPro"/>
</dbReference>
<dbReference type="InterPro" id="IPR046867">
    <property type="entry name" value="AldOxase/xan_DH_MoCoBD2"/>
</dbReference>
<dbReference type="PANTHER" id="PTHR11908:SF157">
    <property type="entry name" value="XANTHINE DEHYDROGENASE SUBUNIT D-RELATED"/>
    <property type="match status" value="1"/>
</dbReference>
<protein>
    <submittedName>
        <fullName evidence="2">Xanthine dehydrogenase</fullName>
    </submittedName>
</protein>
<dbReference type="SUPFAM" id="SSF54665">
    <property type="entry name" value="CO dehydrogenase molybdoprotein N-domain-like"/>
    <property type="match status" value="1"/>
</dbReference>
<dbReference type="InterPro" id="IPR008274">
    <property type="entry name" value="AldOxase/xan_DH_MoCoBD1"/>
</dbReference>
<dbReference type="InterPro" id="IPR016208">
    <property type="entry name" value="Ald_Oxase/xanthine_DH-like"/>
</dbReference>
<evidence type="ECO:0000313" key="4">
    <source>
        <dbReference type="Proteomes" id="UP000002754"/>
    </source>
</evidence>
<reference evidence="3 5" key="2">
    <citation type="submission" date="2014-01" db="EMBL/GenBank/DDBJ databases">
        <title>Draft genome sequencing of Bacillus alcalophilus CGMCC 1.3604.</title>
        <authorList>
            <person name="Yang J."/>
            <person name="Diao L."/>
            <person name="Yang S."/>
        </authorList>
    </citation>
    <scope>NUCLEOTIDE SEQUENCE [LARGE SCALE GENOMIC DNA]</scope>
    <source>
        <strain evidence="3 5">CGMCC 1.3604</strain>
    </source>
</reference>
<reference evidence="2 4" key="1">
    <citation type="journal article" date="2014" name="Genome Announc.">
        <title>Draft Genome Sequence of Bacillus alcalophilus AV1934, a Classic Alkaliphile Isolated from Human Feces in 1934.</title>
        <authorList>
            <person name="Attie O."/>
            <person name="Jayaprakash A."/>
            <person name="Shah H."/>
            <person name="Paulsen I.T."/>
            <person name="Morino M."/>
            <person name="Takahashi Y."/>
            <person name="Narumi I."/>
            <person name="Sachidanandam R."/>
            <person name="Satoh K."/>
            <person name="Ito M."/>
            <person name="Krulwich T.A."/>
        </authorList>
    </citation>
    <scope>NUCLEOTIDE SEQUENCE [LARGE SCALE GENOMIC DNA]</scope>
    <source>
        <strain evidence="2 4">AV1934</strain>
    </source>
</reference>
<dbReference type="Gene3D" id="3.90.1170.50">
    <property type="entry name" value="Aldehyde oxidase/xanthine dehydrogenase, a/b hammerhead"/>
    <property type="match status" value="1"/>
</dbReference>
<dbReference type="Gene3D" id="3.30.365.10">
    <property type="entry name" value="Aldehyde oxidase/xanthine dehydrogenase, molybdopterin binding domain"/>
    <property type="match status" value="4"/>
</dbReference>
<dbReference type="Pfam" id="PF01315">
    <property type="entry name" value="Ald_Xan_dh_C"/>
    <property type="match status" value="1"/>
</dbReference>
<evidence type="ECO:0000313" key="5">
    <source>
        <dbReference type="Proteomes" id="UP000297014"/>
    </source>
</evidence>
<dbReference type="InterPro" id="IPR017609">
    <property type="entry name" value="Xanthine_dehydrogenase_dsu"/>
</dbReference>
<dbReference type="EMBL" id="JALP01000196">
    <property type="protein sequence ID" value="THG89781.1"/>
    <property type="molecule type" value="Genomic_DNA"/>
</dbReference>
<dbReference type="NCBIfam" id="TIGR03196">
    <property type="entry name" value="pucD"/>
    <property type="match status" value="1"/>
</dbReference>
<dbReference type="RefSeq" id="WP_004427510.1">
    <property type="nucleotide sequence ID" value="NZ_ALPT02000006.1"/>
</dbReference>
<dbReference type="Pfam" id="PF20256">
    <property type="entry name" value="MoCoBD_2"/>
    <property type="match status" value="1"/>
</dbReference>
<dbReference type="InterPro" id="IPR037165">
    <property type="entry name" value="AldOxase/xan_DH_Mopterin-bd_sf"/>
</dbReference>
<dbReference type="AlphaFoldDB" id="A0A094WLT6"/>
<dbReference type="Proteomes" id="UP000297014">
    <property type="component" value="Unassembled WGS sequence"/>
</dbReference>
<dbReference type="SUPFAM" id="SSF56003">
    <property type="entry name" value="Molybdenum cofactor-binding domain"/>
    <property type="match status" value="1"/>
</dbReference>
<evidence type="ECO:0000313" key="3">
    <source>
        <dbReference type="EMBL" id="THG89781.1"/>
    </source>
</evidence>
<dbReference type="EMBL" id="ALPT02000006">
    <property type="protein sequence ID" value="KGA98709.1"/>
    <property type="molecule type" value="Genomic_DNA"/>
</dbReference>
<dbReference type="eggNOG" id="COG1529">
    <property type="taxonomic scope" value="Bacteria"/>
</dbReference>
<dbReference type="Proteomes" id="UP000002754">
    <property type="component" value="Unassembled WGS sequence"/>
</dbReference>
<dbReference type="PANTHER" id="PTHR11908">
    <property type="entry name" value="XANTHINE DEHYDROGENASE"/>
    <property type="match status" value="1"/>
</dbReference>
<name>A0A094WLT6_ALKAL</name>
<dbReference type="STRING" id="1218173.BALCAV_0202860"/>
<dbReference type="InterPro" id="IPR000674">
    <property type="entry name" value="Ald_Oxase/Xan_DH_a/b"/>
</dbReference>
<accession>A0A094WLT6</accession>
<comment type="caution">
    <text evidence="2">The sequence shown here is derived from an EMBL/GenBank/DDBJ whole genome shotgun (WGS) entry which is preliminary data.</text>
</comment>
<keyword evidence="4" id="KW-1185">Reference proteome</keyword>